<name>A0A1M4TBU6_9FIRM</name>
<proteinExistence type="inferred from homology"/>
<dbReference type="RefSeq" id="WP_073269445.1">
    <property type="nucleotide sequence ID" value="NZ_FQTU01000002.1"/>
</dbReference>
<reference evidence="9 10" key="1">
    <citation type="submission" date="2016-11" db="EMBL/GenBank/DDBJ databases">
        <authorList>
            <person name="Jaros S."/>
            <person name="Januszkiewicz K."/>
            <person name="Wedrychowicz H."/>
        </authorList>
    </citation>
    <scope>NUCLEOTIDE SEQUENCE [LARGE SCALE GENOMIC DNA]</scope>
    <source>
        <strain evidence="9 10">DSM 14828</strain>
    </source>
</reference>
<feature type="transmembrane region" description="Helical" evidence="8">
    <location>
        <begin position="107"/>
        <end position="125"/>
    </location>
</feature>
<dbReference type="GO" id="GO:0005886">
    <property type="term" value="C:plasma membrane"/>
    <property type="evidence" value="ECO:0007669"/>
    <property type="project" value="UniProtKB-SubCell"/>
</dbReference>
<keyword evidence="4 8" id="KW-1133">Transmembrane helix</keyword>
<dbReference type="PANTHER" id="PTHR35529:SF1">
    <property type="entry name" value="MANGANESE EFFLUX PUMP MNTP-RELATED"/>
    <property type="match status" value="1"/>
</dbReference>
<accession>A0A1M4TBU6</accession>
<feature type="transmembrane region" description="Helical" evidence="8">
    <location>
        <begin position="164"/>
        <end position="184"/>
    </location>
</feature>
<dbReference type="HAMAP" id="MF_01521">
    <property type="entry name" value="MntP_pump"/>
    <property type="match status" value="1"/>
</dbReference>
<dbReference type="GO" id="GO:0005384">
    <property type="term" value="F:manganese ion transmembrane transporter activity"/>
    <property type="evidence" value="ECO:0007669"/>
    <property type="project" value="UniProtKB-UniRule"/>
</dbReference>
<evidence type="ECO:0000256" key="4">
    <source>
        <dbReference type="ARBA" id="ARBA00022989"/>
    </source>
</evidence>
<keyword evidence="1 8" id="KW-0813">Transport</keyword>
<feature type="transmembrane region" description="Helical" evidence="8">
    <location>
        <begin position="6"/>
        <end position="27"/>
    </location>
</feature>
<evidence type="ECO:0000256" key="6">
    <source>
        <dbReference type="ARBA" id="ARBA00023136"/>
    </source>
</evidence>
<keyword evidence="3 8" id="KW-0812">Transmembrane</keyword>
<evidence type="ECO:0000256" key="5">
    <source>
        <dbReference type="ARBA" id="ARBA00023065"/>
    </source>
</evidence>
<evidence type="ECO:0000256" key="2">
    <source>
        <dbReference type="ARBA" id="ARBA00022475"/>
    </source>
</evidence>
<organism evidence="9 10">
    <name type="scientific">Alkalibacter saccharofermentans DSM 14828</name>
    <dbReference type="NCBI Taxonomy" id="1120975"/>
    <lineage>
        <taxon>Bacteria</taxon>
        <taxon>Bacillati</taxon>
        <taxon>Bacillota</taxon>
        <taxon>Clostridia</taxon>
        <taxon>Eubacteriales</taxon>
        <taxon>Eubacteriaceae</taxon>
        <taxon>Alkalibacter</taxon>
    </lineage>
</organism>
<evidence type="ECO:0000256" key="1">
    <source>
        <dbReference type="ARBA" id="ARBA00022448"/>
    </source>
</evidence>
<sequence length="185" mass="19727">MSTFVMMSTAVALSMDAFAVAASCGISNKAKTLGLQGKIALFFGLFQGIMPLMGYFLAATFADRIRTVDHWIAFGLLVFIGIRMILESREEDRCGTGKLSNRYLFTLAIATSIDAMASGIGFAFLDVNIWLIAGVIALTTFVISFVGARFGHSLGHKFQAGSEIFGGSVLILIGGKILLEGLAII</sequence>
<feature type="transmembrane region" description="Helical" evidence="8">
    <location>
        <begin position="131"/>
        <end position="152"/>
    </location>
</feature>
<dbReference type="InterPro" id="IPR003810">
    <property type="entry name" value="Mntp/YtaF"/>
</dbReference>
<evidence type="ECO:0000313" key="9">
    <source>
        <dbReference type="EMBL" id="SHE41844.1"/>
    </source>
</evidence>
<evidence type="ECO:0000256" key="8">
    <source>
        <dbReference type="HAMAP-Rule" id="MF_01521"/>
    </source>
</evidence>
<dbReference type="AlphaFoldDB" id="A0A1M4TBU6"/>
<dbReference type="STRING" id="1120975.SAMN02746064_00443"/>
<gene>
    <name evidence="8" type="primary">mntP</name>
    <name evidence="9" type="ORF">SAMN02746064_00443</name>
</gene>
<keyword evidence="10" id="KW-1185">Reference proteome</keyword>
<evidence type="ECO:0000256" key="3">
    <source>
        <dbReference type="ARBA" id="ARBA00022692"/>
    </source>
</evidence>
<keyword evidence="6 8" id="KW-0472">Membrane</keyword>
<evidence type="ECO:0000256" key="7">
    <source>
        <dbReference type="ARBA" id="ARBA00023211"/>
    </source>
</evidence>
<dbReference type="PANTHER" id="PTHR35529">
    <property type="entry name" value="MANGANESE EFFLUX PUMP MNTP-RELATED"/>
    <property type="match status" value="1"/>
</dbReference>
<dbReference type="InterPro" id="IPR022929">
    <property type="entry name" value="Put_MntP"/>
</dbReference>
<comment type="subcellular location">
    <subcellularLocation>
        <location evidence="8">Cell membrane</location>
        <topology evidence="8">Multi-pass membrane protein</topology>
    </subcellularLocation>
</comment>
<evidence type="ECO:0000313" key="10">
    <source>
        <dbReference type="Proteomes" id="UP000184251"/>
    </source>
</evidence>
<keyword evidence="2 8" id="KW-1003">Cell membrane</keyword>
<feature type="transmembrane region" description="Helical" evidence="8">
    <location>
        <begin position="39"/>
        <end position="62"/>
    </location>
</feature>
<comment type="function">
    <text evidence="8">Probably functions as a manganese efflux pump.</text>
</comment>
<dbReference type="EMBL" id="FQTU01000002">
    <property type="protein sequence ID" value="SHE41844.1"/>
    <property type="molecule type" value="Genomic_DNA"/>
</dbReference>
<feature type="transmembrane region" description="Helical" evidence="8">
    <location>
        <begin position="68"/>
        <end position="86"/>
    </location>
</feature>
<keyword evidence="5 8" id="KW-0406">Ion transport</keyword>
<dbReference type="OrthoDB" id="9787346at2"/>
<dbReference type="Pfam" id="PF02659">
    <property type="entry name" value="Mntp"/>
    <property type="match status" value="1"/>
</dbReference>
<dbReference type="Proteomes" id="UP000184251">
    <property type="component" value="Unassembled WGS sequence"/>
</dbReference>
<protein>
    <recommendedName>
        <fullName evidence="8">Putative manganese efflux pump MntP</fullName>
    </recommendedName>
</protein>
<comment type="similarity">
    <text evidence="8">Belongs to the MntP (TC 9.B.29) family.</text>
</comment>
<keyword evidence="7 8" id="KW-0464">Manganese</keyword>